<dbReference type="Pfam" id="PF13407">
    <property type="entry name" value="Peripla_BP_4"/>
    <property type="match status" value="1"/>
</dbReference>
<name>A0A2D3D5X6_9BIFI</name>
<reference evidence="4 5" key="1">
    <citation type="submission" date="2016-11" db="EMBL/GenBank/DDBJ databases">
        <title>complete genome sequence of Bifidobacterium choerinum strain FMB-1.</title>
        <authorList>
            <person name="Park C.-S."/>
            <person name="Jung D.-H."/>
            <person name="Choi D.-S."/>
        </authorList>
    </citation>
    <scope>NUCLEOTIDE SEQUENCE [LARGE SCALE GENOMIC DNA]</scope>
    <source>
        <strain evidence="4 5">FMB-1</strain>
    </source>
</reference>
<dbReference type="Proteomes" id="UP000229907">
    <property type="component" value="Chromosome"/>
</dbReference>
<accession>A0A2D3D5X6</accession>
<evidence type="ECO:0000259" key="3">
    <source>
        <dbReference type="Pfam" id="PF13407"/>
    </source>
</evidence>
<dbReference type="RefSeq" id="WP_099721455.1">
    <property type="nucleotide sequence ID" value="NZ_CP018044.1"/>
</dbReference>
<feature type="region of interest" description="Disordered" evidence="1">
    <location>
        <begin position="359"/>
        <end position="395"/>
    </location>
</feature>
<evidence type="ECO:0000313" key="5">
    <source>
        <dbReference type="Proteomes" id="UP000229907"/>
    </source>
</evidence>
<gene>
    <name evidence="4" type="ORF">BcFMB_07575</name>
</gene>
<feature type="signal peptide" evidence="2">
    <location>
        <begin position="1"/>
        <end position="34"/>
    </location>
</feature>
<evidence type="ECO:0000256" key="2">
    <source>
        <dbReference type="SAM" id="SignalP"/>
    </source>
</evidence>
<dbReference type="KEGG" id="bcho:BcFMB_07575"/>
<sequence length="491" mass="51710">MSLTGPSILRRCMAMALCCGLTIPLAACSRSATDAPPSSAPSATTGTVAMFVPTDSFTISQNVPLNTWNRLVDATSDALADRGFDDGDVTTHADADLDKQSRSIEDYVHEHIEGNDGGRTLVVAPAVRTAESTKYYGDYATQTPDAARGDDAKADEALRRTADALNRAKKAGAHVVVLSTRIPGFTPDAFVSICDAEQIGRMQAQQLVNKLELDKTSKDNPKRIEIMLPFDGEAAHPGDEQRFARDAFKGVWSVLGTYFRSGVVVSPSLKLSASSTADDWRDVAFEARRSDDAAAEIKSRLHTNVKGAFTPIDGVVSMNDFVADGVIKGLTAMGYVGTAADINPSITIGDVLGNIAGRRDVQRGKVPEPTSAPSGGADKSDDGGRGDGGPAPVTSNRWPIITGYGSYVSNIPNIVAGKQWMTGLADRNGNAAGIAEICRALDRRDAQAVLGHFNTVDGVPTMALPLVAVSAGNLKTTLIDPGYISLADADL</sequence>
<protein>
    <recommendedName>
        <fullName evidence="3">Periplasmic binding protein domain-containing protein</fullName>
    </recommendedName>
</protein>
<dbReference type="SUPFAM" id="SSF53822">
    <property type="entry name" value="Periplasmic binding protein-like I"/>
    <property type="match status" value="1"/>
</dbReference>
<feature type="chain" id="PRO_5038872854" description="Periplasmic binding protein domain-containing protein" evidence="2">
    <location>
        <begin position="35"/>
        <end position="491"/>
    </location>
</feature>
<keyword evidence="2" id="KW-0732">Signal</keyword>
<dbReference type="EMBL" id="CP018044">
    <property type="protein sequence ID" value="ATU20801.1"/>
    <property type="molecule type" value="Genomic_DNA"/>
</dbReference>
<feature type="domain" description="Periplasmic binding protein" evidence="3">
    <location>
        <begin position="162"/>
        <end position="347"/>
    </location>
</feature>
<dbReference type="Gene3D" id="3.40.50.2300">
    <property type="match status" value="3"/>
</dbReference>
<dbReference type="AlphaFoldDB" id="A0A2D3D5X6"/>
<dbReference type="InterPro" id="IPR028082">
    <property type="entry name" value="Peripla_BP_I"/>
</dbReference>
<proteinExistence type="predicted"/>
<evidence type="ECO:0000313" key="4">
    <source>
        <dbReference type="EMBL" id="ATU20801.1"/>
    </source>
</evidence>
<evidence type="ECO:0000256" key="1">
    <source>
        <dbReference type="SAM" id="MobiDB-lite"/>
    </source>
</evidence>
<organism evidence="4 5">
    <name type="scientific">Bifidobacterium choerinum</name>
    <dbReference type="NCBI Taxonomy" id="35760"/>
    <lineage>
        <taxon>Bacteria</taxon>
        <taxon>Bacillati</taxon>
        <taxon>Actinomycetota</taxon>
        <taxon>Actinomycetes</taxon>
        <taxon>Bifidobacteriales</taxon>
        <taxon>Bifidobacteriaceae</taxon>
        <taxon>Bifidobacterium</taxon>
    </lineage>
</organism>
<dbReference type="InterPro" id="IPR025997">
    <property type="entry name" value="SBP_2_dom"/>
</dbReference>